<sequence>MKGKNYVDILVDRELRESVIEVRWVNNRLMAIKLVVGEITLNIISAYAYQVGLDEVVGGILPTEKLFIERDFNRRIGSSVGGYEEVHGGFDFGVRNGGGTSLLDFSKAFELMIAKSSCPKRDGHLVTF</sequence>
<dbReference type="GeneID" id="104226527"/>
<organism evidence="1 2">
    <name type="scientific">Nicotiana sylvestris</name>
    <name type="common">Wood tobacco</name>
    <name type="synonym">South American tobacco</name>
    <dbReference type="NCBI Taxonomy" id="4096"/>
    <lineage>
        <taxon>Eukaryota</taxon>
        <taxon>Viridiplantae</taxon>
        <taxon>Streptophyta</taxon>
        <taxon>Embryophyta</taxon>
        <taxon>Tracheophyta</taxon>
        <taxon>Spermatophyta</taxon>
        <taxon>Magnoliopsida</taxon>
        <taxon>eudicotyledons</taxon>
        <taxon>Gunneridae</taxon>
        <taxon>Pentapetalae</taxon>
        <taxon>asterids</taxon>
        <taxon>lamiids</taxon>
        <taxon>Solanales</taxon>
        <taxon>Solanaceae</taxon>
        <taxon>Nicotianoideae</taxon>
        <taxon>Nicotianeae</taxon>
        <taxon>Nicotiana</taxon>
    </lineage>
</organism>
<dbReference type="KEGG" id="nsy:104226527"/>
<dbReference type="AlphaFoldDB" id="A0A1U7WDV6"/>
<keyword evidence="1" id="KW-1185">Reference proteome</keyword>
<accession>A0A1U7WDV6</accession>
<dbReference type="PANTHER" id="PTHR23227:SF67">
    <property type="entry name" value="CRANIOFACIAL DEVELOPMENT PROTEIN 2-LIKE"/>
    <property type="match status" value="1"/>
</dbReference>
<dbReference type="PANTHER" id="PTHR23227">
    <property type="entry name" value="BUCENTAUR RELATED"/>
    <property type="match status" value="1"/>
</dbReference>
<reference evidence="2" key="2">
    <citation type="submission" date="2025-08" db="UniProtKB">
        <authorList>
            <consortium name="RefSeq"/>
        </authorList>
    </citation>
    <scope>IDENTIFICATION</scope>
    <source>
        <tissue evidence="2">Leaf</tissue>
    </source>
</reference>
<dbReference type="Proteomes" id="UP000189701">
    <property type="component" value="Unplaced"/>
</dbReference>
<name>A0A1U7WDV6_NICSY</name>
<reference evidence="1" key="1">
    <citation type="journal article" date="2013" name="Genome Biol.">
        <title>Reference genomes and transcriptomes of Nicotiana sylvestris and Nicotiana tomentosiformis.</title>
        <authorList>
            <person name="Sierro N."/>
            <person name="Battey J.N."/>
            <person name="Ouadi S."/>
            <person name="Bovet L."/>
            <person name="Goepfert S."/>
            <person name="Bakaher N."/>
            <person name="Peitsch M.C."/>
            <person name="Ivanov N.V."/>
        </authorList>
    </citation>
    <scope>NUCLEOTIDE SEQUENCE [LARGE SCALE GENOMIC DNA]</scope>
</reference>
<gene>
    <name evidence="2" type="primary">LOC104226527</name>
</gene>
<dbReference type="RefSeq" id="XP_009776838.1">
    <property type="nucleotide sequence ID" value="XM_009778536.1"/>
</dbReference>
<evidence type="ECO:0000313" key="1">
    <source>
        <dbReference type="Proteomes" id="UP000189701"/>
    </source>
</evidence>
<dbReference type="STRING" id="4096.A0A1U7WDV6"/>
<dbReference type="InterPro" id="IPR027124">
    <property type="entry name" value="Swc5/CFDP1/2"/>
</dbReference>
<protein>
    <submittedName>
        <fullName evidence="2">Uncharacterized protein LOC104226527</fullName>
    </submittedName>
</protein>
<proteinExistence type="predicted"/>
<evidence type="ECO:0000313" key="2">
    <source>
        <dbReference type="RefSeq" id="XP_009776838.1"/>
    </source>
</evidence>